<evidence type="ECO:0000313" key="3">
    <source>
        <dbReference type="Proteomes" id="UP000318582"/>
    </source>
</evidence>
<dbReference type="InterPro" id="IPR052104">
    <property type="entry name" value="Mito_Release_Factor_mL62"/>
</dbReference>
<evidence type="ECO:0000259" key="1">
    <source>
        <dbReference type="PROSITE" id="PS00745"/>
    </source>
</evidence>
<name>A0A507E420_9FUNG</name>
<proteinExistence type="predicted"/>
<dbReference type="GO" id="GO:0016150">
    <property type="term" value="F:translation release factor activity, codon nonspecific"/>
    <property type="evidence" value="ECO:0007669"/>
    <property type="project" value="TreeGrafter"/>
</dbReference>
<dbReference type="PANTHER" id="PTHR11075:SF54">
    <property type="entry name" value="LARGE RIBOSOMAL SUBUNIT PROTEIN ML62"/>
    <property type="match status" value="1"/>
</dbReference>
<protein>
    <recommendedName>
        <fullName evidence="1">Prokaryotic-type class I peptide chain release factors domain-containing protein</fullName>
    </recommendedName>
</protein>
<evidence type="ECO:0000313" key="2">
    <source>
        <dbReference type="EMBL" id="TPX58137.1"/>
    </source>
</evidence>
<gene>
    <name evidence="2" type="ORF">PhCBS80983_g03334</name>
</gene>
<reference evidence="2 3" key="1">
    <citation type="journal article" date="2019" name="Sci. Rep.">
        <title>Comparative genomics of chytrid fungi reveal insights into the obligate biotrophic and pathogenic lifestyle of Synchytrium endobioticum.</title>
        <authorList>
            <person name="van de Vossenberg B.T.L.H."/>
            <person name="Warris S."/>
            <person name="Nguyen H.D.T."/>
            <person name="van Gent-Pelzer M.P.E."/>
            <person name="Joly D.L."/>
            <person name="van de Geest H.C."/>
            <person name="Bonants P.J.M."/>
            <person name="Smith D.S."/>
            <person name="Levesque C.A."/>
            <person name="van der Lee T.A.J."/>
        </authorList>
    </citation>
    <scope>NUCLEOTIDE SEQUENCE [LARGE SCALE GENOMIC DNA]</scope>
    <source>
        <strain evidence="2 3">CBS 809.83</strain>
    </source>
</reference>
<dbReference type="PANTHER" id="PTHR11075">
    <property type="entry name" value="PEPTIDE CHAIN RELEASE FACTOR"/>
    <property type="match status" value="1"/>
</dbReference>
<dbReference type="InterPro" id="IPR000352">
    <property type="entry name" value="Pep_chain_release_fac_I"/>
</dbReference>
<dbReference type="EMBL" id="QEAQ01000041">
    <property type="protein sequence ID" value="TPX58137.1"/>
    <property type="molecule type" value="Genomic_DNA"/>
</dbReference>
<feature type="domain" description="Prokaryotic-type class I peptide chain release factors" evidence="1">
    <location>
        <begin position="76"/>
        <end position="92"/>
    </location>
</feature>
<dbReference type="STRING" id="109895.A0A507E420"/>
<dbReference type="GO" id="GO:0004045">
    <property type="term" value="F:peptidyl-tRNA hydrolase activity"/>
    <property type="evidence" value="ECO:0007669"/>
    <property type="project" value="TreeGrafter"/>
</dbReference>
<keyword evidence="3" id="KW-1185">Reference proteome</keyword>
<dbReference type="PROSITE" id="PS00745">
    <property type="entry name" value="RF_PROK_I"/>
    <property type="match status" value="1"/>
</dbReference>
<sequence>MLSRITTQRFLPNLLRLTPSISPIILRSAPCSSLRFFTLTPSLRSQLDPNFDPEAWIATFTRDSIPREQLEIAFSRSGGPGGQNVNKVNTKVDMRFPLKTVEWVPEPVKAQLREMHAGRINKRAEFVVSSERHRTQHHNLEDCIDKLHAMITSAAESLVVREASEETLERITELC</sequence>
<dbReference type="GO" id="GO:0070126">
    <property type="term" value="P:mitochondrial translational termination"/>
    <property type="evidence" value="ECO:0007669"/>
    <property type="project" value="TreeGrafter"/>
</dbReference>
<dbReference type="Pfam" id="PF00472">
    <property type="entry name" value="RF-1"/>
    <property type="match status" value="1"/>
</dbReference>
<organism evidence="2 3">
    <name type="scientific">Powellomyces hirtus</name>
    <dbReference type="NCBI Taxonomy" id="109895"/>
    <lineage>
        <taxon>Eukaryota</taxon>
        <taxon>Fungi</taxon>
        <taxon>Fungi incertae sedis</taxon>
        <taxon>Chytridiomycota</taxon>
        <taxon>Chytridiomycota incertae sedis</taxon>
        <taxon>Chytridiomycetes</taxon>
        <taxon>Spizellomycetales</taxon>
        <taxon>Powellomycetaceae</taxon>
        <taxon>Powellomyces</taxon>
    </lineage>
</organism>
<dbReference type="GO" id="GO:0005762">
    <property type="term" value="C:mitochondrial large ribosomal subunit"/>
    <property type="evidence" value="ECO:0007669"/>
    <property type="project" value="TreeGrafter"/>
</dbReference>
<comment type="caution">
    <text evidence="2">The sequence shown here is derived from an EMBL/GenBank/DDBJ whole genome shotgun (WGS) entry which is preliminary data.</text>
</comment>
<dbReference type="SUPFAM" id="SSF110916">
    <property type="entry name" value="Peptidyl-tRNA hydrolase domain-like"/>
    <property type="match status" value="1"/>
</dbReference>
<dbReference type="AlphaFoldDB" id="A0A507E420"/>
<accession>A0A507E420</accession>
<dbReference type="Proteomes" id="UP000318582">
    <property type="component" value="Unassembled WGS sequence"/>
</dbReference>
<dbReference type="Gene3D" id="3.30.160.20">
    <property type="match status" value="1"/>
</dbReference>